<keyword evidence="5" id="KW-1185">Reference proteome</keyword>
<feature type="compositionally biased region" description="Low complexity" evidence="2">
    <location>
        <begin position="85"/>
        <end position="160"/>
    </location>
</feature>
<organism evidence="4 5">
    <name type="scientific">Alectoria fallacina</name>
    <dbReference type="NCBI Taxonomy" id="1903189"/>
    <lineage>
        <taxon>Eukaryota</taxon>
        <taxon>Fungi</taxon>
        <taxon>Dikarya</taxon>
        <taxon>Ascomycota</taxon>
        <taxon>Pezizomycotina</taxon>
        <taxon>Lecanoromycetes</taxon>
        <taxon>OSLEUM clade</taxon>
        <taxon>Lecanoromycetidae</taxon>
        <taxon>Lecanorales</taxon>
        <taxon>Lecanorineae</taxon>
        <taxon>Parmeliaceae</taxon>
        <taxon>Alectoria</taxon>
    </lineage>
</organism>
<feature type="region of interest" description="Disordered" evidence="2">
    <location>
        <begin position="1"/>
        <end position="73"/>
    </location>
</feature>
<feature type="compositionally biased region" description="Polar residues" evidence="2">
    <location>
        <begin position="763"/>
        <end position="772"/>
    </location>
</feature>
<dbReference type="SUPFAM" id="SSF57756">
    <property type="entry name" value="Retrovirus zinc finger-like domains"/>
    <property type="match status" value="1"/>
</dbReference>
<dbReference type="InterPro" id="IPR001878">
    <property type="entry name" value="Znf_CCHC"/>
</dbReference>
<feature type="compositionally biased region" description="Polar residues" evidence="2">
    <location>
        <begin position="707"/>
        <end position="729"/>
    </location>
</feature>
<gene>
    <name evidence="4" type="ORF">ALECFALPRED_001559</name>
</gene>
<proteinExistence type="predicted"/>
<name>A0A8H3FEL9_9LECA</name>
<feature type="region of interest" description="Disordered" evidence="2">
    <location>
        <begin position="549"/>
        <end position="569"/>
    </location>
</feature>
<evidence type="ECO:0000256" key="1">
    <source>
        <dbReference type="PROSITE-ProRule" id="PRU00047"/>
    </source>
</evidence>
<dbReference type="PROSITE" id="PS50158">
    <property type="entry name" value="ZF_CCHC"/>
    <property type="match status" value="1"/>
</dbReference>
<feature type="region of interest" description="Disordered" evidence="2">
    <location>
        <begin position="85"/>
        <end position="209"/>
    </location>
</feature>
<reference evidence="4" key="1">
    <citation type="submission" date="2021-03" db="EMBL/GenBank/DDBJ databases">
        <authorList>
            <person name="Tagirdzhanova G."/>
        </authorList>
    </citation>
    <scope>NUCLEOTIDE SEQUENCE</scope>
</reference>
<feature type="compositionally biased region" description="Basic and acidic residues" evidence="2">
    <location>
        <begin position="549"/>
        <end position="564"/>
    </location>
</feature>
<feature type="domain" description="CCHC-type" evidence="3">
    <location>
        <begin position="210"/>
        <end position="225"/>
    </location>
</feature>
<dbReference type="SMART" id="SM00343">
    <property type="entry name" value="ZnF_C2HC"/>
    <property type="match status" value="1"/>
</dbReference>
<evidence type="ECO:0000259" key="3">
    <source>
        <dbReference type="PROSITE" id="PS50158"/>
    </source>
</evidence>
<evidence type="ECO:0000256" key="2">
    <source>
        <dbReference type="SAM" id="MobiDB-lite"/>
    </source>
</evidence>
<feature type="region of interest" description="Disordered" evidence="2">
    <location>
        <begin position="600"/>
        <end position="647"/>
    </location>
</feature>
<feature type="compositionally biased region" description="Basic and acidic residues" evidence="2">
    <location>
        <begin position="823"/>
        <end position="834"/>
    </location>
</feature>
<feature type="region of interest" description="Disordered" evidence="2">
    <location>
        <begin position="261"/>
        <end position="307"/>
    </location>
</feature>
<dbReference type="AlphaFoldDB" id="A0A8H3FEL9"/>
<sequence length="851" mass="95179">MAATQWPQQYPQYQQQPQHYQQPQQYSQGQQYQQSQQYQQNQQSQAQQNQQSQQYQLPPKSQSMQQFQQQPQGYAVQQYQQNQQYQAQQYQQPQQGQPTQQYQQVQQGAPVQQYPQSQPAQPAQQYPQQQSQQPQQGHSGYQYQLAPQKAQSQQYAPQQYGPHPQHGSPPVHSSTQQYGTPQYGAYQQSRQSQVNPAHRQSPANPAPQPCFNCGNSGHFAMDCPEPIRDVPAGKVNPQAFQNPLRRPKNGGTMVAQHQYTPYPGHAQVSPKAYAPPSYGQTGYPQHPQYQQPYSPATPHSAHSPAQAQYYQQWQQYYQSQQAYQQGNHHHQGSPYHQQPYTTPHGQAIGYQNGSQTPSQVSAQASQYTGYTGGPQMYQSQLTPASATPVQFNQQSFNNKTIAQPDQRTQSTASLKSHSTPPSPHKAQALDYDFEEDDLDSLDIPDLPQSTLHFTNASQQSVNLIGQPLPGNFIVADALAPFSQPAPQDEGCCKSKYQYDGSLEACLQHFKDSKYWDKEHADDVAFSDLPVDSKVVPVDEILLTIRQRHAHPESSDELFNRDSRSQSRTISMNQDSLDVKNTLDRMERELAETKARLEAKLSKGKAANPVHVPLMQSVKSEQSPHCDREIKEEDETPPQSTTAEKPIKYEQHAEDVLAALGVTGAPKPVTANTWPDQHTGHESPNDMHMSRSRSSSRADMLGGDQHRVQSNPGQVASEHQANGSISNNQHFGPPPPPPMQLRQQSYPDETSGSPLSAGLASVNPFGSNTNGVDHSNGNGNGNGNSNGTFSPLTDGQAPSPIESRSEKVSSRKRHRDSSSDEEDTPKRRQEDDYTPKLKKRQPKVAEAYSRRW</sequence>
<dbReference type="InterPro" id="IPR036875">
    <property type="entry name" value="Znf_CCHC_sf"/>
</dbReference>
<feature type="compositionally biased region" description="Basic and acidic residues" evidence="2">
    <location>
        <begin position="677"/>
        <end position="688"/>
    </location>
</feature>
<dbReference type="GO" id="GO:0008270">
    <property type="term" value="F:zinc ion binding"/>
    <property type="evidence" value="ECO:0007669"/>
    <property type="project" value="UniProtKB-KW"/>
</dbReference>
<accession>A0A8H3FEL9</accession>
<comment type="caution">
    <text evidence="4">The sequence shown here is derived from an EMBL/GenBank/DDBJ whole genome shotgun (WGS) entry which is preliminary data.</text>
</comment>
<dbReference type="Pfam" id="PF00098">
    <property type="entry name" value="zf-CCHC"/>
    <property type="match status" value="1"/>
</dbReference>
<dbReference type="Proteomes" id="UP000664203">
    <property type="component" value="Unassembled WGS sequence"/>
</dbReference>
<dbReference type="GO" id="GO:0003676">
    <property type="term" value="F:nucleic acid binding"/>
    <property type="evidence" value="ECO:0007669"/>
    <property type="project" value="InterPro"/>
</dbReference>
<feature type="compositionally biased region" description="Polar residues" evidence="2">
    <location>
        <begin position="401"/>
        <end position="419"/>
    </location>
</feature>
<feature type="compositionally biased region" description="Polar residues" evidence="2">
    <location>
        <begin position="171"/>
        <end position="195"/>
    </location>
</feature>
<evidence type="ECO:0000313" key="4">
    <source>
        <dbReference type="EMBL" id="CAF9920548.1"/>
    </source>
</evidence>
<keyword evidence="1" id="KW-0479">Metal-binding</keyword>
<evidence type="ECO:0000313" key="5">
    <source>
        <dbReference type="Proteomes" id="UP000664203"/>
    </source>
</evidence>
<feature type="region of interest" description="Disordered" evidence="2">
    <location>
        <begin position="662"/>
        <end position="851"/>
    </location>
</feature>
<dbReference type="EMBL" id="CAJPDR010000137">
    <property type="protein sequence ID" value="CAF9920548.1"/>
    <property type="molecule type" value="Genomic_DNA"/>
</dbReference>
<feature type="compositionally biased region" description="Low complexity" evidence="2">
    <location>
        <begin position="278"/>
        <end position="294"/>
    </location>
</feature>
<dbReference type="Gene3D" id="4.10.60.10">
    <property type="entry name" value="Zinc finger, CCHC-type"/>
    <property type="match status" value="1"/>
</dbReference>
<feature type="compositionally biased region" description="Polar residues" evidence="2">
    <location>
        <begin position="334"/>
        <end position="367"/>
    </location>
</feature>
<feature type="region of interest" description="Disordered" evidence="2">
    <location>
        <begin position="321"/>
        <end position="367"/>
    </location>
</feature>
<protein>
    <recommendedName>
        <fullName evidence="3">CCHC-type domain-containing protein</fullName>
    </recommendedName>
</protein>
<feature type="region of interest" description="Disordered" evidence="2">
    <location>
        <begin position="401"/>
        <end position="427"/>
    </location>
</feature>
<keyword evidence="1" id="KW-0863">Zinc-finger</keyword>
<feature type="compositionally biased region" description="Basic and acidic residues" evidence="2">
    <location>
        <begin position="621"/>
        <end position="630"/>
    </location>
</feature>
<keyword evidence="1" id="KW-0862">Zinc</keyword>
<feature type="compositionally biased region" description="Polar residues" evidence="2">
    <location>
        <begin position="740"/>
        <end position="753"/>
    </location>
</feature>
<dbReference type="OrthoDB" id="5431222at2759"/>